<comment type="pathway">
    <text evidence="10">Amino-acid biosynthesis; L-methionine biosynthesis via de novo pathway.</text>
</comment>
<name>A0A7W8QSL1_9ACTN</name>
<comment type="pathway">
    <text evidence="2 12">One-carbon metabolism; tetrahydrofolate interconversion.</text>
</comment>
<keyword evidence="9" id="KW-0486">Methionine biosynthesis</keyword>
<dbReference type="GO" id="GO:0009086">
    <property type="term" value="P:methionine biosynthetic process"/>
    <property type="evidence" value="ECO:0007669"/>
    <property type="project" value="UniProtKB-KW"/>
</dbReference>
<dbReference type="InterPro" id="IPR004620">
    <property type="entry name" value="MTHF_reductase_bac"/>
</dbReference>
<evidence type="ECO:0000256" key="3">
    <source>
        <dbReference type="ARBA" id="ARBA00006743"/>
    </source>
</evidence>
<evidence type="ECO:0000256" key="2">
    <source>
        <dbReference type="ARBA" id="ARBA00004777"/>
    </source>
</evidence>
<dbReference type="EMBL" id="JACHDB010000002">
    <property type="protein sequence ID" value="MBB5435721.1"/>
    <property type="molecule type" value="Genomic_DNA"/>
</dbReference>
<dbReference type="GO" id="GO:0106312">
    <property type="term" value="F:methylenetetrahydrofolate reductase (NADH) activity"/>
    <property type="evidence" value="ECO:0007669"/>
    <property type="project" value="UniProtKB-EC"/>
</dbReference>
<dbReference type="PANTHER" id="PTHR45754:SF3">
    <property type="entry name" value="METHYLENETETRAHYDROFOLATE REDUCTASE (NADPH)"/>
    <property type="match status" value="1"/>
</dbReference>
<dbReference type="SUPFAM" id="SSF51730">
    <property type="entry name" value="FAD-linked oxidoreductase"/>
    <property type="match status" value="1"/>
</dbReference>
<dbReference type="InterPro" id="IPR029041">
    <property type="entry name" value="FAD-linked_oxidoreductase-like"/>
</dbReference>
<dbReference type="GO" id="GO:0035999">
    <property type="term" value="P:tetrahydrofolate interconversion"/>
    <property type="evidence" value="ECO:0007669"/>
    <property type="project" value="UniProtKB-UniPathway"/>
</dbReference>
<evidence type="ECO:0000256" key="7">
    <source>
        <dbReference type="ARBA" id="ARBA00023002"/>
    </source>
</evidence>
<proteinExistence type="inferred from homology"/>
<evidence type="ECO:0000313" key="13">
    <source>
        <dbReference type="EMBL" id="MBB5435721.1"/>
    </source>
</evidence>
<dbReference type="UniPathway" id="UPA00193"/>
<comment type="cofactor">
    <cofactor evidence="1 12">
        <name>FAD</name>
        <dbReference type="ChEBI" id="CHEBI:57692"/>
    </cofactor>
</comment>
<accession>A0A7W8QSL1</accession>
<comment type="similarity">
    <text evidence="3 12">Belongs to the methylenetetrahydrofolate reductase family.</text>
</comment>
<reference evidence="13 14" key="1">
    <citation type="submission" date="2020-08" db="EMBL/GenBank/DDBJ databases">
        <title>Sequencing the genomes of 1000 actinobacteria strains.</title>
        <authorList>
            <person name="Klenk H.-P."/>
        </authorList>
    </citation>
    <scope>NUCLEOTIDE SEQUENCE [LARGE SCALE GENOMIC DNA]</scope>
    <source>
        <strain evidence="13 14">DSM 44551</strain>
    </source>
</reference>
<dbReference type="GO" id="GO:0005829">
    <property type="term" value="C:cytosol"/>
    <property type="evidence" value="ECO:0007669"/>
    <property type="project" value="InterPro"/>
</dbReference>
<dbReference type="PANTHER" id="PTHR45754">
    <property type="entry name" value="METHYLENETETRAHYDROFOLATE REDUCTASE"/>
    <property type="match status" value="1"/>
</dbReference>
<dbReference type="NCBIfam" id="TIGR00676">
    <property type="entry name" value="fadh2"/>
    <property type="match status" value="1"/>
</dbReference>
<dbReference type="CDD" id="cd00537">
    <property type="entry name" value="MTHFR"/>
    <property type="match status" value="1"/>
</dbReference>
<comment type="catalytic activity">
    <reaction evidence="11">
        <text>(6S)-5-methyl-5,6,7,8-tetrahydrofolate + NAD(+) = (6R)-5,10-methylene-5,6,7,8-tetrahydrofolate + NADH + H(+)</text>
        <dbReference type="Rhea" id="RHEA:19821"/>
        <dbReference type="ChEBI" id="CHEBI:15378"/>
        <dbReference type="ChEBI" id="CHEBI:15636"/>
        <dbReference type="ChEBI" id="CHEBI:18608"/>
        <dbReference type="ChEBI" id="CHEBI:57540"/>
        <dbReference type="ChEBI" id="CHEBI:57945"/>
        <dbReference type="EC" id="1.5.1.54"/>
    </reaction>
    <physiologicalReaction direction="right-to-left" evidence="11">
        <dbReference type="Rhea" id="RHEA:19823"/>
    </physiologicalReaction>
</comment>
<dbReference type="AlphaFoldDB" id="A0A7W8QSL1"/>
<dbReference type="InterPro" id="IPR003171">
    <property type="entry name" value="Mehydrof_redctse-like"/>
</dbReference>
<evidence type="ECO:0000256" key="1">
    <source>
        <dbReference type="ARBA" id="ARBA00001974"/>
    </source>
</evidence>
<gene>
    <name evidence="13" type="ORF">HDA36_005869</name>
</gene>
<evidence type="ECO:0000256" key="6">
    <source>
        <dbReference type="ARBA" id="ARBA00022827"/>
    </source>
</evidence>
<keyword evidence="5 12" id="KW-0285">Flavoprotein</keyword>
<evidence type="ECO:0000256" key="11">
    <source>
        <dbReference type="ARBA" id="ARBA00048628"/>
    </source>
</evidence>
<keyword evidence="6 12" id="KW-0274">FAD</keyword>
<dbReference type="Gene3D" id="3.20.20.220">
    <property type="match status" value="1"/>
</dbReference>
<dbReference type="Pfam" id="PF02219">
    <property type="entry name" value="MTHFR"/>
    <property type="match status" value="1"/>
</dbReference>
<sequence length="317" mass="35113">MFGSPTRTGPAFEAAPRPKRIGDLLKAGEPTFSFEFFPPKTPEGQQRLWKVIREIEALRPSFVSVTYGAGGGTRDRTVEITERMATDTTLLPVAHMTAVNHSVRELRHLIGRFAAAGVSNMLALRGDPPGDPLGEWVKHPEGLEYADELVRLIKESGDFSVGVAAFPYKHPRSADVDTDVEYFVRKCRAGADYAITQMFFDADEYLRLRDRVAAKGCDVPIIPEIMPVVKTSTIERSEQLSGAPFPRHLAAEFEKVADDPEAVRRLGLDQAHRMCERLLDEGAPGIHFITFNQSTATREIYQRLAGGRRPLAAAARP</sequence>
<keyword evidence="4" id="KW-0028">Amino-acid biosynthesis</keyword>
<keyword evidence="14" id="KW-1185">Reference proteome</keyword>
<comment type="caution">
    <text evidence="13">The sequence shown here is derived from an EMBL/GenBank/DDBJ whole genome shotgun (WGS) entry which is preliminary data.</text>
</comment>
<evidence type="ECO:0000256" key="4">
    <source>
        <dbReference type="ARBA" id="ARBA00022605"/>
    </source>
</evidence>
<evidence type="ECO:0000256" key="8">
    <source>
        <dbReference type="ARBA" id="ARBA00023027"/>
    </source>
</evidence>
<keyword evidence="7 12" id="KW-0560">Oxidoreductase</keyword>
<evidence type="ECO:0000256" key="12">
    <source>
        <dbReference type="RuleBase" id="RU003862"/>
    </source>
</evidence>
<evidence type="ECO:0000256" key="9">
    <source>
        <dbReference type="ARBA" id="ARBA00023167"/>
    </source>
</evidence>
<protein>
    <recommendedName>
        <fullName evidence="12">Methylenetetrahydrofolate reductase</fullName>
        <ecNumber evidence="12">1.5.1.54</ecNumber>
    </recommendedName>
</protein>
<dbReference type="RefSeq" id="WP_184398728.1">
    <property type="nucleotide sequence ID" value="NZ_BAAAJD010000103.1"/>
</dbReference>
<organism evidence="13 14">
    <name type="scientific">Nocardiopsis composta</name>
    <dbReference type="NCBI Taxonomy" id="157465"/>
    <lineage>
        <taxon>Bacteria</taxon>
        <taxon>Bacillati</taxon>
        <taxon>Actinomycetota</taxon>
        <taxon>Actinomycetes</taxon>
        <taxon>Streptosporangiales</taxon>
        <taxon>Nocardiopsidaceae</taxon>
        <taxon>Nocardiopsis</taxon>
    </lineage>
</organism>
<evidence type="ECO:0000313" key="14">
    <source>
        <dbReference type="Proteomes" id="UP000572635"/>
    </source>
</evidence>
<dbReference type="EC" id="1.5.1.54" evidence="12"/>
<dbReference type="GO" id="GO:0071949">
    <property type="term" value="F:FAD binding"/>
    <property type="evidence" value="ECO:0007669"/>
    <property type="project" value="TreeGrafter"/>
</dbReference>
<evidence type="ECO:0000256" key="10">
    <source>
        <dbReference type="ARBA" id="ARBA00034478"/>
    </source>
</evidence>
<dbReference type="Proteomes" id="UP000572635">
    <property type="component" value="Unassembled WGS sequence"/>
</dbReference>
<keyword evidence="8" id="KW-0520">NAD</keyword>
<evidence type="ECO:0000256" key="5">
    <source>
        <dbReference type="ARBA" id="ARBA00022630"/>
    </source>
</evidence>